<dbReference type="AlphaFoldDB" id="A0A1F5L879"/>
<evidence type="ECO:0000256" key="2">
    <source>
        <dbReference type="SAM" id="Phobius"/>
    </source>
</evidence>
<keyword evidence="2" id="KW-1133">Transmembrane helix</keyword>
<dbReference type="Pfam" id="PF00106">
    <property type="entry name" value="adh_short"/>
    <property type="match status" value="1"/>
</dbReference>
<sequence length="338" mass="36813">MVSLPDVQSSNDQIAELPAGLVAVFVGATNGIGEATLKEFARSAKSPRAYFVGRSQEAGNRITAECRQLNPEGEYLFIKADLSLIRNVDEVCREIKSKEKAINLLFLSCGSARYGFDTPEGLHIMLATQYYARIRFTMNLLPQLKAATAVRRVVSVLAGGHEGPIDENDFQAKKMNILSLRGHVVSMTDMAFESLAAQAPEVSFINDYPGAVKTGLHREAEGFLMWLLVLVMAIIGPLIHIPIKESGERHLFFATSAKYPARLGDDASGVPLVDGVEVASGIDGEVGSGVYSVHWSGAHSGEKVVRLLDSLRGQAMVRKVWEHTVGEFERITAEAEVR</sequence>
<dbReference type="Gene3D" id="3.40.50.720">
    <property type="entry name" value="NAD(P)-binding Rossmann-like Domain"/>
    <property type="match status" value="1"/>
</dbReference>
<keyword evidence="1" id="KW-0560">Oxidoreductase</keyword>
<dbReference type="RefSeq" id="XP_022484708.1">
    <property type="nucleotide sequence ID" value="XM_022635407.1"/>
</dbReference>
<organism evidence="3 4">
    <name type="scientific">Penicillium arizonense</name>
    <dbReference type="NCBI Taxonomy" id="1835702"/>
    <lineage>
        <taxon>Eukaryota</taxon>
        <taxon>Fungi</taxon>
        <taxon>Dikarya</taxon>
        <taxon>Ascomycota</taxon>
        <taxon>Pezizomycotina</taxon>
        <taxon>Eurotiomycetes</taxon>
        <taxon>Eurotiomycetidae</taxon>
        <taxon>Eurotiales</taxon>
        <taxon>Aspergillaceae</taxon>
        <taxon>Penicillium</taxon>
    </lineage>
</organism>
<proteinExistence type="predicted"/>
<dbReference type="GeneID" id="34580141"/>
<keyword evidence="2" id="KW-0472">Membrane</keyword>
<accession>A0A1F5L879</accession>
<keyword evidence="4" id="KW-1185">Reference proteome</keyword>
<comment type="caution">
    <text evidence="3">The sequence shown here is derived from an EMBL/GenBank/DDBJ whole genome shotgun (WGS) entry which is preliminary data.</text>
</comment>
<dbReference type="EMBL" id="LXJU01000022">
    <property type="protein sequence ID" value="OGE49256.1"/>
    <property type="molecule type" value="Genomic_DNA"/>
</dbReference>
<name>A0A1F5L879_PENAI</name>
<reference evidence="3 4" key="1">
    <citation type="journal article" date="2016" name="Sci. Rep.">
        <title>Penicillium arizonense, a new, genome sequenced fungal species, reveals a high chemical diversity in secreted metabolites.</title>
        <authorList>
            <person name="Grijseels S."/>
            <person name="Nielsen J.C."/>
            <person name="Randelovic M."/>
            <person name="Nielsen J."/>
            <person name="Nielsen K.F."/>
            <person name="Workman M."/>
            <person name="Frisvad J.C."/>
        </authorList>
    </citation>
    <scope>NUCLEOTIDE SEQUENCE [LARGE SCALE GENOMIC DNA]</scope>
    <source>
        <strain evidence="3 4">CBS 141311</strain>
    </source>
</reference>
<evidence type="ECO:0008006" key="5">
    <source>
        <dbReference type="Google" id="ProtNLM"/>
    </source>
</evidence>
<protein>
    <recommendedName>
        <fullName evidence="5">Ketoreductase (KR) domain-containing protein</fullName>
    </recommendedName>
</protein>
<dbReference type="PANTHER" id="PTHR47534:SF3">
    <property type="entry name" value="ALCOHOL DEHYDROGENASE-LIKE C-TERMINAL DOMAIN-CONTAINING PROTEIN"/>
    <property type="match status" value="1"/>
</dbReference>
<dbReference type="GO" id="GO:0016491">
    <property type="term" value="F:oxidoreductase activity"/>
    <property type="evidence" value="ECO:0007669"/>
    <property type="project" value="UniProtKB-KW"/>
</dbReference>
<gene>
    <name evidence="3" type="ORF">PENARI_c022G07660</name>
</gene>
<dbReference type="STRING" id="1835702.A0A1F5L879"/>
<dbReference type="InterPro" id="IPR036291">
    <property type="entry name" value="NAD(P)-bd_dom_sf"/>
</dbReference>
<dbReference type="InterPro" id="IPR052228">
    <property type="entry name" value="Sec_Metab_Biosynth_Oxidored"/>
</dbReference>
<evidence type="ECO:0000313" key="3">
    <source>
        <dbReference type="EMBL" id="OGE49256.1"/>
    </source>
</evidence>
<dbReference type="InterPro" id="IPR002347">
    <property type="entry name" value="SDR_fam"/>
</dbReference>
<dbReference type="PANTHER" id="PTHR47534">
    <property type="entry name" value="YALI0E05731P"/>
    <property type="match status" value="1"/>
</dbReference>
<keyword evidence="2" id="KW-0812">Transmembrane</keyword>
<feature type="transmembrane region" description="Helical" evidence="2">
    <location>
        <begin position="223"/>
        <end position="243"/>
    </location>
</feature>
<dbReference type="SUPFAM" id="SSF51735">
    <property type="entry name" value="NAD(P)-binding Rossmann-fold domains"/>
    <property type="match status" value="1"/>
</dbReference>
<dbReference type="Proteomes" id="UP000177622">
    <property type="component" value="Unassembled WGS sequence"/>
</dbReference>
<dbReference type="OrthoDB" id="2898509at2759"/>
<evidence type="ECO:0000256" key="1">
    <source>
        <dbReference type="ARBA" id="ARBA00023002"/>
    </source>
</evidence>
<evidence type="ECO:0000313" key="4">
    <source>
        <dbReference type="Proteomes" id="UP000177622"/>
    </source>
</evidence>